<dbReference type="RefSeq" id="WP_134110665.1">
    <property type="nucleotide sequence ID" value="NZ_SOCN01000001.1"/>
</dbReference>
<accession>A0A4R7UFK7</accession>
<dbReference type="AlphaFoldDB" id="A0A4R7UFK7"/>
<keyword evidence="1" id="KW-1133">Transmembrane helix</keyword>
<proteinExistence type="predicted"/>
<comment type="caution">
    <text evidence="2">The sequence shown here is derived from an EMBL/GenBank/DDBJ whole genome shotgun (WGS) entry which is preliminary data.</text>
</comment>
<name>A0A4R7UFK7_9BACT</name>
<keyword evidence="1" id="KW-0472">Membrane</keyword>
<evidence type="ECO:0000313" key="3">
    <source>
        <dbReference type="Proteomes" id="UP000295757"/>
    </source>
</evidence>
<keyword evidence="3" id="KW-1185">Reference proteome</keyword>
<dbReference type="EMBL" id="SOCN01000001">
    <property type="protein sequence ID" value="TDV24405.1"/>
    <property type="molecule type" value="Genomic_DNA"/>
</dbReference>
<protein>
    <submittedName>
        <fullName evidence="2">Uncharacterized protein</fullName>
    </submittedName>
</protein>
<sequence>MNQNNEYSEKITFPIILPFSISKLVVIILNLVFFTILFLEKWYVSSKSIYKISLSFSFM</sequence>
<feature type="transmembrane region" description="Helical" evidence="1">
    <location>
        <begin position="15"/>
        <end position="39"/>
    </location>
</feature>
<organism evidence="2 3">
    <name type="scientific">Mycoplasmopsis mustelae</name>
    <dbReference type="NCBI Taxonomy" id="171289"/>
    <lineage>
        <taxon>Bacteria</taxon>
        <taxon>Bacillati</taxon>
        <taxon>Mycoplasmatota</taxon>
        <taxon>Mycoplasmoidales</taxon>
        <taxon>Metamycoplasmataceae</taxon>
        <taxon>Mycoplasmopsis</taxon>
    </lineage>
</organism>
<dbReference type="Proteomes" id="UP000295757">
    <property type="component" value="Unassembled WGS sequence"/>
</dbReference>
<keyword evidence="1" id="KW-0812">Transmembrane</keyword>
<gene>
    <name evidence="2" type="ORF">BCF59_0370</name>
</gene>
<evidence type="ECO:0000313" key="2">
    <source>
        <dbReference type="EMBL" id="TDV24405.1"/>
    </source>
</evidence>
<evidence type="ECO:0000256" key="1">
    <source>
        <dbReference type="SAM" id="Phobius"/>
    </source>
</evidence>
<reference evidence="2 3" key="1">
    <citation type="submission" date="2019-03" db="EMBL/GenBank/DDBJ databases">
        <title>Genomic Encyclopedia of Archaeal and Bacterial Type Strains, Phase II (KMG-II): from individual species to whole genera.</title>
        <authorList>
            <person name="Goeker M."/>
        </authorList>
    </citation>
    <scope>NUCLEOTIDE SEQUENCE [LARGE SCALE GENOMIC DNA]</scope>
    <source>
        <strain evidence="2 3">ATCC 35214</strain>
    </source>
</reference>